<protein>
    <submittedName>
        <fullName evidence="3">Fe-S oxidoreductase</fullName>
    </submittedName>
</protein>
<evidence type="ECO:0000313" key="3">
    <source>
        <dbReference type="EMBL" id="RBO84047.1"/>
    </source>
</evidence>
<proteinExistence type="predicted"/>
<reference evidence="3 4" key="1">
    <citation type="submission" date="2018-06" db="EMBL/GenBank/DDBJ databases">
        <title>Genomic Encyclopedia of Type Strains, Phase III (KMG-III): the genomes of soil and plant-associated and newly described type strains.</title>
        <authorList>
            <person name="Whitman W."/>
        </authorList>
    </citation>
    <scope>NUCLEOTIDE SEQUENCE [LARGE SCALE GENOMIC DNA]</scope>
    <source>
        <strain evidence="3 4">CECT 7732</strain>
    </source>
</reference>
<dbReference type="PANTHER" id="PTHR43255">
    <property type="entry name" value="IRON-SULFUR-BINDING OXIDOREDUCTASE FADF-RELATED-RELATED"/>
    <property type="match status" value="1"/>
</dbReference>
<dbReference type="EMBL" id="QNRF01000003">
    <property type="protein sequence ID" value="RBO84047.1"/>
    <property type="molecule type" value="Genomic_DNA"/>
</dbReference>
<feature type="domain" description="4Fe-4S ferredoxin-type" evidence="2">
    <location>
        <begin position="10"/>
        <end position="88"/>
    </location>
</feature>
<dbReference type="Proteomes" id="UP000252086">
    <property type="component" value="Unassembled WGS sequence"/>
</dbReference>
<keyword evidence="4" id="KW-1185">Reference proteome</keyword>
<evidence type="ECO:0000259" key="1">
    <source>
        <dbReference type="Pfam" id="PF02754"/>
    </source>
</evidence>
<dbReference type="AlphaFoldDB" id="A0A366D1T7"/>
<dbReference type="PANTHER" id="PTHR43255:SF2">
    <property type="entry name" value="HETERODISULFIDE REDUCTASE RELATED PROTEIN"/>
    <property type="match status" value="1"/>
</dbReference>
<dbReference type="Pfam" id="PF13183">
    <property type="entry name" value="Fer4_8"/>
    <property type="match status" value="1"/>
</dbReference>
<dbReference type="InterPro" id="IPR017896">
    <property type="entry name" value="4Fe4S_Fe-S-bd"/>
</dbReference>
<dbReference type="GO" id="GO:0016491">
    <property type="term" value="F:oxidoreductase activity"/>
    <property type="evidence" value="ECO:0007669"/>
    <property type="project" value="UniProtKB-ARBA"/>
</dbReference>
<accession>A0A366D1T7</accession>
<evidence type="ECO:0000313" key="4">
    <source>
        <dbReference type="Proteomes" id="UP000252086"/>
    </source>
</evidence>
<gene>
    <name evidence="3" type="ORF">DFP76_103321</name>
</gene>
<comment type="caution">
    <text evidence="3">The sequence shown here is derived from an EMBL/GenBank/DDBJ whole genome shotgun (WGS) entry which is preliminary data.</text>
</comment>
<name>A0A366D1T7_9GAMM</name>
<dbReference type="InterPro" id="IPR051460">
    <property type="entry name" value="HdrC_iron-sulfur_subunit"/>
</dbReference>
<evidence type="ECO:0000259" key="2">
    <source>
        <dbReference type="Pfam" id="PF13183"/>
    </source>
</evidence>
<feature type="domain" description="Cysteine-rich" evidence="1">
    <location>
        <begin position="325"/>
        <end position="400"/>
    </location>
</feature>
<dbReference type="OrthoDB" id="9794954at2"/>
<dbReference type="Pfam" id="PF02754">
    <property type="entry name" value="CCG"/>
    <property type="match status" value="1"/>
</dbReference>
<organism evidence="3 4">
    <name type="scientific">Marinomonas aquiplantarum</name>
    <dbReference type="NCBI Taxonomy" id="491951"/>
    <lineage>
        <taxon>Bacteria</taxon>
        <taxon>Pseudomonadati</taxon>
        <taxon>Pseudomonadota</taxon>
        <taxon>Gammaproteobacteria</taxon>
        <taxon>Oceanospirillales</taxon>
        <taxon>Oceanospirillaceae</taxon>
        <taxon>Marinomonas</taxon>
    </lineage>
</organism>
<dbReference type="GO" id="GO:0005886">
    <property type="term" value="C:plasma membrane"/>
    <property type="evidence" value="ECO:0007669"/>
    <property type="project" value="TreeGrafter"/>
</dbReference>
<dbReference type="InterPro" id="IPR004017">
    <property type="entry name" value="Cys_rich_dom"/>
</dbReference>
<sequence length="428" mass="47527">MSLEDRIHNMEQCNRCSQCKFVHMPKSQEFSSICPSKYQSRFHASSAGGQVISAYGYHNKLIEASPKMIDSVFACSMCGACETMCKSHMGDNVEPFDTILEFRAQLAEDGKVPETLSNMVKHLEQEGAPHGKRDERSRWAEGLDIKDARKETVDVLLHIGSGQAYSEKQWDNLRFIVKLLKSAKVDFGIAYDSESDSGGLAYEIGYRSVADKLAQEWADLVQKSQAKTLLAISAEAYSAFKNVYPRLNKTLSSVRVLHTTEYFEELLQQGKLSLGMKNTGKVAYHDSCRLGRRSEEYTPWNGEYIRVLNTMAVTDTPRKVNYGNDGNYDAPRQLLSRVDGLDMVELERTRQYSFCCGGCTGVKETYPEMADGAAQELLREAESVGAEVLVSGSSCCQANMAAAAKRSNSSVKVAYLFDLLADSIQEGA</sequence>